<dbReference type="Gramene" id="Os11t0672600-01">
    <property type="protein sequence ID" value="Os11t0672600-01"/>
    <property type="gene ID" value="Os11g0672600"/>
</dbReference>
<dbReference type="PROSITE" id="PS50878">
    <property type="entry name" value="RT_POL"/>
    <property type="match status" value="1"/>
</dbReference>
<reference evidence="2" key="1">
    <citation type="journal article" date="2005" name="BMC Biol.">
        <title>The sequence of rice chromosomes 11 and 12, rich in disease resistance genes and recent gene duplications.</title>
        <authorList>
            <consortium name="The rice chromosomes 11 and 12 sequencing consortia"/>
        </authorList>
    </citation>
    <scope>NUCLEOTIDE SEQUENCE [LARGE SCALE GENOMIC DNA]</scope>
</reference>
<dbReference type="EMBL" id="AP014967">
    <property type="protein sequence ID" value="BAT15207.1"/>
    <property type="molecule type" value="Genomic_DNA"/>
</dbReference>
<protein>
    <submittedName>
        <fullName evidence="3">Os11g0672600 protein</fullName>
    </submittedName>
    <submittedName>
        <fullName evidence="2">Retrotransposon protein, putative, unclassified, expressed</fullName>
    </submittedName>
</protein>
<dbReference type="EMBL" id="DP000010">
    <property type="protein sequence ID" value="ABA95268.2"/>
    <property type="molecule type" value="Genomic_DNA"/>
</dbReference>
<dbReference type="OMA" id="ATICKIN"/>
<reference evidence="3 4" key="6">
    <citation type="journal article" date="2013" name="Rice">
        <title>Improvement of the Oryza sativa Nipponbare reference genome using next generation sequence and optical map data.</title>
        <authorList>
            <person name="Kawahara Y."/>
            <person name="de la Bastide M."/>
            <person name="Hamilton J.P."/>
            <person name="Kanamori H."/>
            <person name="McCombie W.R."/>
            <person name="Ouyang S."/>
            <person name="Schwartz D.C."/>
            <person name="Tanaka T."/>
            <person name="Wu J."/>
            <person name="Zhou S."/>
            <person name="Childs K.L."/>
            <person name="Davidson R.M."/>
            <person name="Lin H."/>
            <person name="Quesada-Ocampo L."/>
            <person name="Vaillancourt B."/>
            <person name="Sakai H."/>
            <person name="Lee S.S."/>
            <person name="Kim J."/>
            <person name="Numa H."/>
            <person name="Itoh T."/>
            <person name="Buell C.R."/>
            <person name="Matsumoto T."/>
        </authorList>
    </citation>
    <scope>NUCLEOTIDE SEQUENCE [LARGE SCALE GENOMIC DNA]</scope>
    <source>
        <strain evidence="4">cv. Nipponbare</strain>
    </source>
</reference>
<dbReference type="HOGENOM" id="CLU_000680_33_4_1"/>
<dbReference type="FunCoup" id="Q2QZT5">
    <property type="interactions" value="8"/>
</dbReference>
<reference evidence="2" key="4">
    <citation type="submission" date="2006-01" db="EMBL/GenBank/DDBJ databases">
        <authorList>
            <person name="Buell R."/>
        </authorList>
    </citation>
    <scope>NUCLEOTIDE SEQUENCE</scope>
</reference>
<dbReference type="PaxDb" id="39947-Q2QZT5"/>
<organism evidence="2">
    <name type="scientific">Oryza sativa subsp. japonica</name>
    <name type="common">Rice</name>
    <dbReference type="NCBI Taxonomy" id="39947"/>
    <lineage>
        <taxon>Eukaryota</taxon>
        <taxon>Viridiplantae</taxon>
        <taxon>Streptophyta</taxon>
        <taxon>Embryophyta</taxon>
        <taxon>Tracheophyta</taxon>
        <taxon>Spermatophyta</taxon>
        <taxon>Magnoliopsida</taxon>
        <taxon>Liliopsida</taxon>
        <taxon>Poales</taxon>
        <taxon>Poaceae</taxon>
        <taxon>BOP clade</taxon>
        <taxon>Oryzoideae</taxon>
        <taxon>Oryzeae</taxon>
        <taxon>Oryzinae</taxon>
        <taxon>Oryza</taxon>
        <taxon>Oryza sativa</taxon>
    </lineage>
</organism>
<gene>
    <name evidence="2" type="ordered locus">LOC_Os11g44900</name>
    <name evidence="3" type="ordered locus">Os11g0672600</name>
    <name evidence="3" type="ORF">OSNPB_110672600</name>
</gene>
<evidence type="ECO:0000313" key="2">
    <source>
        <dbReference type="EMBL" id="ABA95268.2"/>
    </source>
</evidence>
<dbReference type="InterPro" id="IPR043502">
    <property type="entry name" value="DNA/RNA_pol_sf"/>
</dbReference>
<dbReference type="Pfam" id="PF00078">
    <property type="entry name" value="RVT_1"/>
    <property type="match status" value="1"/>
</dbReference>
<evidence type="ECO:0000313" key="3">
    <source>
        <dbReference type="EMBL" id="BAT15207.1"/>
    </source>
</evidence>
<dbReference type="eggNOG" id="KOG1075">
    <property type="taxonomic scope" value="Eukaryota"/>
</dbReference>
<accession>Q2QZT5</accession>
<dbReference type="PANTHER" id="PTHR33116:SF78">
    <property type="entry name" value="OS12G0587133 PROTEIN"/>
    <property type="match status" value="1"/>
</dbReference>
<dbReference type="InterPro" id="IPR000477">
    <property type="entry name" value="RT_dom"/>
</dbReference>
<dbReference type="InParanoid" id="Q2QZT5"/>
<dbReference type="PANTHER" id="PTHR33116">
    <property type="entry name" value="REVERSE TRANSCRIPTASE ZINC-BINDING DOMAIN-CONTAINING PROTEIN-RELATED-RELATED"/>
    <property type="match status" value="1"/>
</dbReference>
<reference evidence="3" key="7">
    <citation type="submission" date="2015-10" db="EMBL/GenBank/DDBJ databases">
        <authorList>
            <person name="Sakai H."/>
            <person name="Kawahara Y."/>
            <person name="Matsumoto T."/>
            <person name="Buell C.R."/>
            <person name="Itoh T."/>
        </authorList>
    </citation>
    <scope>NUCLEOTIDE SEQUENCE</scope>
</reference>
<dbReference type="SMR" id="Q2QZT5"/>
<dbReference type="SUPFAM" id="SSF56672">
    <property type="entry name" value="DNA/RNA polymerases"/>
    <property type="match status" value="1"/>
</dbReference>
<dbReference type="AlphaFoldDB" id="Q2QZT5"/>
<reference evidence="4" key="2">
    <citation type="journal article" date="2005" name="Nature">
        <title>The map-based sequence of the rice genome.</title>
        <authorList>
            <consortium name="International rice genome sequencing project (IRGSP)"/>
            <person name="Matsumoto T."/>
            <person name="Wu J."/>
            <person name="Kanamori H."/>
            <person name="Katayose Y."/>
            <person name="Fujisawa M."/>
            <person name="Namiki N."/>
            <person name="Mizuno H."/>
            <person name="Yamamoto K."/>
            <person name="Antonio B.A."/>
            <person name="Baba T."/>
            <person name="Sakata K."/>
            <person name="Nagamura Y."/>
            <person name="Aoki H."/>
            <person name="Arikawa K."/>
            <person name="Arita K."/>
            <person name="Bito T."/>
            <person name="Chiden Y."/>
            <person name="Fujitsuka N."/>
            <person name="Fukunaka R."/>
            <person name="Hamada M."/>
            <person name="Harada C."/>
            <person name="Hayashi A."/>
            <person name="Hijishita S."/>
            <person name="Honda M."/>
            <person name="Hosokawa S."/>
            <person name="Ichikawa Y."/>
            <person name="Idonuma A."/>
            <person name="Iijima M."/>
            <person name="Ikeda M."/>
            <person name="Ikeno M."/>
            <person name="Ito K."/>
            <person name="Ito S."/>
            <person name="Ito T."/>
            <person name="Ito Y."/>
            <person name="Ito Y."/>
            <person name="Iwabuchi A."/>
            <person name="Kamiya K."/>
            <person name="Karasawa W."/>
            <person name="Kurita K."/>
            <person name="Katagiri S."/>
            <person name="Kikuta A."/>
            <person name="Kobayashi H."/>
            <person name="Kobayashi N."/>
            <person name="Machita K."/>
            <person name="Maehara T."/>
            <person name="Masukawa M."/>
            <person name="Mizubayashi T."/>
            <person name="Mukai Y."/>
            <person name="Nagasaki H."/>
            <person name="Nagata Y."/>
            <person name="Naito S."/>
            <person name="Nakashima M."/>
            <person name="Nakama Y."/>
            <person name="Nakamichi Y."/>
            <person name="Nakamura M."/>
            <person name="Meguro A."/>
            <person name="Negishi M."/>
            <person name="Ohta I."/>
            <person name="Ohta T."/>
            <person name="Okamoto M."/>
            <person name="Ono N."/>
            <person name="Saji S."/>
            <person name="Sakaguchi M."/>
            <person name="Sakai K."/>
            <person name="Shibata M."/>
            <person name="Shimokawa T."/>
            <person name="Song J."/>
            <person name="Takazaki Y."/>
            <person name="Terasawa K."/>
            <person name="Tsugane M."/>
            <person name="Tsuji K."/>
            <person name="Ueda S."/>
            <person name="Waki K."/>
            <person name="Yamagata H."/>
            <person name="Yamamoto M."/>
            <person name="Yamamoto S."/>
            <person name="Yamane H."/>
            <person name="Yoshiki S."/>
            <person name="Yoshihara R."/>
            <person name="Yukawa K."/>
            <person name="Zhong H."/>
            <person name="Yano M."/>
            <person name="Yuan Q."/>
            <person name="Ouyang S."/>
            <person name="Liu J."/>
            <person name="Jones K.M."/>
            <person name="Gansberger K."/>
            <person name="Moffat K."/>
            <person name="Hill J."/>
            <person name="Bera J."/>
            <person name="Fadrosh D."/>
            <person name="Jin S."/>
            <person name="Johri S."/>
            <person name="Kim M."/>
            <person name="Overton L."/>
            <person name="Reardon M."/>
            <person name="Tsitrin T."/>
            <person name="Vuong H."/>
            <person name="Weaver B."/>
            <person name="Ciecko A."/>
            <person name="Tallon L."/>
            <person name="Jackson J."/>
            <person name="Pai G."/>
            <person name="Aken S.V."/>
            <person name="Utterback T."/>
            <person name="Reidmuller S."/>
            <person name="Feldblyum T."/>
            <person name="Hsiao J."/>
            <person name="Zismann V."/>
            <person name="Iobst S."/>
            <person name="de Vazeille A.R."/>
            <person name="Buell C.R."/>
            <person name="Ying K."/>
            <person name="Li Y."/>
            <person name="Lu T."/>
            <person name="Huang Y."/>
            <person name="Zhao Q."/>
            <person name="Feng Q."/>
            <person name="Zhang L."/>
            <person name="Zhu J."/>
            <person name="Weng Q."/>
            <person name="Mu J."/>
            <person name="Lu Y."/>
            <person name="Fan D."/>
            <person name="Liu Y."/>
            <person name="Guan J."/>
            <person name="Zhang Y."/>
            <person name="Yu S."/>
            <person name="Liu X."/>
            <person name="Zhang Y."/>
            <person name="Hong G."/>
            <person name="Han B."/>
            <person name="Choisne N."/>
            <person name="Demange N."/>
            <person name="Orjeda G."/>
            <person name="Samain S."/>
            <person name="Cattolico L."/>
            <person name="Pelletier E."/>
            <person name="Couloux A."/>
            <person name="Segurens B."/>
            <person name="Wincker P."/>
            <person name="D'Hont A."/>
            <person name="Scarpelli C."/>
            <person name="Weissenbach J."/>
            <person name="Salanoubat M."/>
            <person name="Quetier F."/>
            <person name="Yu Y."/>
            <person name="Kim H.R."/>
            <person name="Rambo T."/>
            <person name="Currie J."/>
            <person name="Collura K."/>
            <person name="Luo M."/>
            <person name="Yang T."/>
            <person name="Ammiraju J.S.S."/>
            <person name="Engler F."/>
            <person name="Soderlund C."/>
            <person name="Wing R.A."/>
            <person name="Palmer L.E."/>
            <person name="de la Bastide M."/>
            <person name="Spiegel L."/>
            <person name="Nascimento L."/>
            <person name="Zutavern T."/>
            <person name="O'Shaughnessy A."/>
            <person name="Dike S."/>
            <person name="Dedhia N."/>
            <person name="Preston R."/>
            <person name="Balija V."/>
            <person name="McCombie W.R."/>
            <person name="Chow T."/>
            <person name="Chen H."/>
            <person name="Chung M."/>
            <person name="Chen C."/>
            <person name="Shaw J."/>
            <person name="Wu H."/>
            <person name="Hsiao K."/>
            <person name="Chao Y."/>
            <person name="Chu M."/>
            <person name="Cheng C."/>
            <person name="Hour A."/>
            <person name="Lee P."/>
            <person name="Lin S."/>
            <person name="Lin Y."/>
            <person name="Liou J."/>
            <person name="Liu S."/>
            <person name="Hsing Y."/>
            <person name="Raghuvanshi S."/>
            <person name="Mohanty A."/>
            <person name="Bharti A.K."/>
            <person name="Gaur A."/>
            <person name="Gupta V."/>
            <person name="Kumar D."/>
            <person name="Ravi V."/>
            <person name="Vij S."/>
            <person name="Kapur A."/>
            <person name="Khurana P."/>
            <person name="Khurana P."/>
            <person name="Khurana J.P."/>
            <person name="Tyagi A.K."/>
            <person name="Gaikwad K."/>
            <person name="Singh A."/>
            <person name="Dalal V."/>
            <person name="Srivastava S."/>
            <person name="Dixit A."/>
            <person name="Pal A.K."/>
            <person name="Ghazi I.A."/>
            <person name="Yadav M."/>
            <person name="Pandit A."/>
            <person name="Bhargava A."/>
            <person name="Sureshbabu K."/>
            <person name="Batra K."/>
            <person name="Sharma T.R."/>
            <person name="Mohapatra T."/>
            <person name="Singh N.K."/>
            <person name="Messing J."/>
            <person name="Nelson A.B."/>
            <person name="Fuks G."/>
            <person name="Kavchok S."/>
            <person name="Keizer G."/>
            <person name="Linton E."/>
            <person name="Llaca V."/>
            <person name="Song R."/>
            <person name="Tanyolac B."/>
            <person name="Young S."/>
            <person name="Ho-Il K."/>
            <person name="Hahn J.H."/>
            <person name="Sangsakoo G."/>
            <person name="Vanavichit A."/>
            <person name="de Mattos Luiz.A.T."/>
            <person name="Zimmer P.D."/>
            <person name="Malone G."/>
            <person name="Dellagostin O."/>
            <person name="de Oliveira A.C."/>
            <person name="Bevan M."/>
            <person name="Bancroft I."/>
            <person name="Minx P."/>
            <person name="Cordum H."/>
            <person name="Wilson R."/>
            <person name="Cheng Z."/>
            <person name="Jin W."/>
            <person name="Jiang J."/>
            <person name="Leong S.A."/>
            <person name="Iwama H."/>
            <person name="Gojobori T."/>
            <person name="Itoh T."/>
            <person name="Niimura Y."/>
            <person name="Fujii Y."/>
            <person name="Habara T."/>
            <person name="Sakai H."/>
            <person name="Sato Y."/>
            <person name="Wilson G."/>
            <person name="Kumar K."/>
            <person name="McCouch S."/>
            <person name="Juretic N."/>
            <person name="Hoen D."/>
            <person name="Wright S."/>
            <person name="Bruskiewich R."/>
            <person name="Bureau T."/>
            <person name="Miyao A."/>
            <person name="Hirochika H."/>
            <person name="Nishikawa T."/>
            <person name="Kadowaki K."/>
            <person name="Sugiura M."/>
            <person name="Burr B."/>
            <person name="Sasaki T."/>
        </authorList>
    </citation>
    <scope>NUCLEOTIDE SEQUENCE [LARGE SCALE GENOMIC DNA]</scope>
    <source>
        <strain evidence="4">cv. Nipponbare</strain>
    </source>
</reference>
<feature type="domain" description="Reverse transcriptase" evidence="1">
    <location>
        <begin position="76"/>
        <end position="348"/>
    </location>
</feature>
<name>Q2QZT5_ORYSJ</name>
<dbReference type="Proteomes" id="UP000059680">
    <property type="component" value="Chromosome 11"/>
</dbReference>
<proteinExistence type="predicted"/>
<evidence type="ECO:0000313" key="4">
    <source>
        <dbReference type="Proteomes" id="UP000059680"/>
    </source>
</evidence>
<dbReference type="STRING" id="39947.Q2QZT5"/>
<reference evidence="3" key="5">
    <citation type="journal article" date="2013" name="Plant Cell Physiol.">
        <title>Rice Annotation Project Database (RAP-DB): an integrative and interactive database for rice genomics.</title>
        <authorList>
            <person name="Sakai H."/>
            <person name="Lee S.S."/>
            <person name="Tanaka T."/>
            <person name="Numa H."/>
            <person name="Kim J."/>
            <person name="Kawahara Y."/>
            <person name="Wakimoto H."/>
            <person name="Yang C.C."/>
            <person name="Iwamoto M."/>
            <person name="Abe T."/>
            <person name="Yamada Y."/>
            <person name="Muto A."/>
            <person name="Inokuchi H."/>
            <person name="Ikemura T."/>
            <person name="Matsumoto T."/>
            <person name="Sasaki T."/>
            <person name="Itoh T."/>
        </authorList>
    </citation>
    <scope>NUCLEOTIDE SEQUENCE</scope>
</reference>
<reference evidence="2" key="3">
    <citation type="submission" date="2005-04" db="EMBL/GenBank/DDBJ databases">
        <authorList>
            <person name="Buell C.R."/>
            <person name="Wing R.A."/>
            <person name="McCombie W.A."/>
            <person name="Ouyang S."/>
        </authorList>
    </citation>
    <scope>NUCLEOTIDE SEQUENCE</scope>
</reference>
<dbReference type="CDD" id="cd01650">
    <property type="entry name" value="RT_nLTR_like"/>
    <property type="match status" value="1"/>
</dbReference>
<evidence type="ECO:0000259" key="1">
    <source>
        <dbReference type="PROSITE" id="PS50878"/>
    </source>
</evidence>
<keyword evidence="4" id="KW-1185">Reference proteome</keyword>
<sequence length="552" mass="60525">MGSANPRTVAISLSTIGVASHNLSDLESDIMEDEVKKVIMDMPSEKAPGPDGFSGGFFKRCWDIVKGDLLAALNLAWRGNSQHLHLLNTAAIVLLPKKDDPSHLADYRPISLIHSFSKILATRVAPRMGELVGHAQSAFIKGRRIQENFLFVHGAVKMLHRLKQPAMLLKLDIAKAFDTVSWEFLLELLAHLGFGRWWRDCIATLLASASTSVIINGRNSQRIHLARGLRQGDPLSPLLFILVMDTFAAMCATALQRGALSPLARDLLPLRVSLYADDAIVFFYPSTQDAAVIQFILNLLGAATGLVSNLLKSSVTPIHCSELQVQAVTGVLGCPVKELPIVYLGLPLSVRKPAKAQVQPLMDRVAKNLAGWKPRLLSPDARLAIIKHVLMALPLYFMSVLELPAWAIKEIEKKCRGFLWKGDEEAPGHCSLVAWEKLCLPIENGGLGIRNLALMGVALRARWAWMSRAHPDGPWAQPPDKKARQCFLAGSTMVLGNGESTSFWCDNWLLGGGSIEFRAPILFSFVRDRGRSVGSALRNNSWVADIRGGLSI</sequence>